<evidence type="ECO:0000313" key="2">
    <source>
        <dbReference type="EMBL" id="KAF6017075.1"/>
    </source>
</evidence>
<protein>
    <submittedName>
        <fullName evidence="2">Uncharacterized protein</fullName>
    </submittedName>
</protein>
<keyword evidence="3" id="KW-1185">Reference proteome</keyword>
<dbReference type="EMBL" id="VXIV02003433">
    <property type="protein sequence ID" value="KAF6017075.1"/>
    <property type="molecule type" value="Genomic_DNA"/>
</dbReference>
<dbReference type="Proteomes" id="UP000593567">
    <property type="component" value="Unassembled WGS sequence"/>
</dbReference>
<accession>A0A7J7ITD5</accession>
<organism evidence="2 3">
    <name type="scientific">Bugula neritina</name>
    <name type="common">Brown bryozoan</name>
    <name type="synonym">Sertularia neritina</name>
    <dbReference type="NCBI Taxonomy" id="10212"/>
    <lineage>
        <taxon>Eukaryota</taxon>
        <taxon>Metazoa</taxon>
        <taxon>Spiralia</taxon>
        <taxon>Lophotrochozoa</taxon>
        <taxon>Bryozoa</taxon>
        <taxon>Gymnolaemata</taxon>
        <taxon>Cheilostomatida</taxon>
        <taxon>Flustrina</taxon>
        <taxon>Buguloidea</taxon>
        <taxon>Bugulidae</taxon>
        <taxon>Bugula</taxon>
    </lineage>
</organism>
<proteinExistence type="predicted"/>
<sequence length="194" mass="22925">MAKQKLYYQVIREELKISRCSSELQDVEDMSWRLCASSSESQCRVSTKEKPREDPSEFTVEDTNKLLWWWQHSGKQQMTLAKDNVEKSKVFKNMAAHLEEKFTPTAVNNRFNYIKRKYKQSLTHNQKSSNNPSSIQYASQCEEAFYKDRDVNPIGVIDSEEIETRTPEKRSRSRLSKYQEEKLKIKREALQSKI</sequence>
<feature type="region of interest" description="Disordered" evidence="1">
    <location>
        <begin position="158"/>
        <end position="178"/>
    </location>
</feature>
<evidence type="ECO:0000313" key="3">
    <source>
        <dbReference type="Proteomes" id="UP000593567"/>
    </source>
</evidence>
<name>A0A7J7ITD5_BUGNE</name>
<reference evidence="2" key="1">
    <citation type="submission" date="2020-06" db="EMBL/GenBank/DDBJ databases">
        <title>Draft genome of Bugula neritina, a colonial animal packing powerful symbionts and potential medicines.</title>
        <authorList>
            <person name="Rayko M."/>
        </authorList>
    </citation>
    <scope>NUCLEOTIDE SEQUENCE [LARGE SCALE GENOMIC DNA]</scope>
    <source>
        <strain evidence="2">Kwan_BN1</strain>
    </source>
</reference>
<comment type="caution">
    <text evidence="2">The sequence shown here is derived from an EMBL/GenBank/DDBJ whole genome shotgun (WGS) entry which is preliminary data.</text>
</comment>
<gene>
    <name evidence="2" type="ORF">EB796_024606</name>
</gene>
<evidence type="ECO:0000256" key="1">
    <source>
        <dbReference type="SAM" id="MobiDB-lite"/>
    </source>
</evidence>
<dbReference type="AlphaFoldDB" id="A0A7J7ITD5"/>